<dbReference type="GO" id="GO:0005634">
    <property type="term" value="C:nucleus"/>
    <property type="evidence" value="ECO:0007669"/>
    <property type="project" value="TreeGrafter"/>
</dbReference>
<keyword evidence="2 4" id="KW-0863">Zinc-finger</keyword>
<name>A0A2T4BUX9_TRILO</name>
<dbReference type="SUPFAM" id="SSF144232">
    <property type="entry name" value="HIT/MYND zinc finger-like"/>
    <property type="match status" value="1"/>
</dbReference>
<feature type="region of interest" description="Disordered" evidence="5">
    <location>
        <begin position="41"/>
        <end position="84"/>
    </location>
</feature>
<evidence type="ECO:0000256" key="2">
    <source>
        <dbReference type="ARBA" id="ARBA00022771"/>
    </source>
</evidence>
<evidence type="ECO:0000256" key="1">
    <source>
        <dbReference type="ARBA" id="ARBA00022723"/>
    </source>
</evidence>
<dbReference type="Gene3D" id="3.30.60.190">
    <property type="match status" value="1"/>
</dbReference>
<evidence type="ECO:0000259" key="6">
    <source>
        <dbReference type="PROSITE" id="PS51083"/>
    </source>
</evidence>
<feature type="non-terminal residue" evidence="7">
    <location>
        <position position="1"/>
    </location>
</feature>
<dbReference type="GO" id="GO:0070761">
    <property type="term" value="C:pre-snoRNP complex"/>
    <property type="evidence" value="ECO:0007669"/>
    <property type="project" value="TreeGrafter"/>
</dbReference>
<proteinExistence type="predicted"/>
<dbReference type="OrthoDB" id="18412at2759"/>
<dbReference type="PROSITE" id="PS00028">
    <property type="entry name" value="ZINC_FINGER_C2H2_1"/>
    <property type="match status" value="1"/>
</dbReference>
<evidence type="ECO:0000256" key="5">
    <source>
        <dbReference type="SAM" id="MobiDB-lite"/>
    </source>
</evidence>
<dbReference type="InterPro" id="IPR013087">
    <property type="entry name" value="Znf_C2H2_type"/>
</dbReference>
<evidence type="ECO:0000313" key="8">
    <source>
        <dbReference type="Proteomes" id="UP000240760"/>
    </source>
</evidence>
<dbReference type="CDD" id="cd23024">
    <property type="entry name" value="zf-HIT_ZNHIT2-3"/>
    <property type="match status" value="1"/>
</dbReference>
<dbReference type="PANTHER" id="PTHR13483">
    <property type="entry name" value="BOX C_D SNORNA PROTEIN 1-RELATED"/>
    <property type="match status" value="1"/>
</dbReference>
<protein>
    <recommendedName>
        <fullName evidence="6">HIT-type domain-containing protein</fullName>
    </recommendedName>
</protein>
<dbReference type="PANTHER" id="PTHR13483:SF11">
    <property type="entry name" value="ZINC FINGER HIT DOMAIN-CONTAINING PROTEIN 3"/>
    <property type="match status" value="1"/>
</dbReference>
<reference evidence="7 8" key="1">
    <citation type="submission" date="2016-07" db="EMBL/GenBank/DDBJ databases">
        <title>Multiple horizontal gene transfer events from other fungi enriched the ability of initially mycotrophic Trichoderma (Ascomycota) to feed on dead plant biomass.</title>
        <authorList>
            <consortium name="DOE Joint Genome Institute"/>
            <person name="Aerts A."/>
            <person name="Atanasova L."/>
            <person name="Chenthamara K."/>
            <person name="Zhang J."/>
            <person name="Grujic M."/>
            <person name="Henrissat B."/>
            <person name="Kuo A."/>
            <person name="Salamov A."/>
            <person name="Lipzen A."/>
            <person name="Labutti K."/>
            <person name="Barry K."/>
            <person name="Miao Y."/>
            <person name="Rahimi M.J."/>
            <person name="Shen Q."/>
            <person name="Grigoriev I.V."/>
            <person name="Kubicek C.P."/>
            <person name="Druzhinina I.S."/>
        </authorList>
    </citation>
    <scope>NUCLEOTIDE SEQUENCE [LARGE SCALE GENOMIC DNA]</scope>
    <source>
        <strain evidence="7 8">ATCC 18648</strain>
    </source>
</reference>
<dbReference type="PROSITE" id="PS51083">
    <property type="entry name" value="ZF_HIT"/>
    <property type="match status" value="1"/>
</dbReference>
<organism evidence="7 8">
    <name type="scientific">Trichoderma longibrachiatum ATCC 18648</name>
    <dbReference type="NCBI Taxonomy" id="983965"/>
    <lineage>
        <taxon>Eukaryota</taxon>
        <taxon>Fungi</taxon>
        <taxon>Dikarya</taxon>
        <taxon>Ascomycota</taxon>
        <taxon>Pezizomycotina</taxon>
        <taxon>Sordariomycetes</taxon>
        <taxon>Hypocreomycetidae</taxon>
        <taxon>Hypocreales</taxon>
        <taxon>Hypocreaceae</taxon>
        <taxon>Trichoderma</taxon>
    </lineage>
</organism>
<dbReference type="GO" id="GO:0000492">
    <property type="term" value="P:box C/D snoRNP assembly"/>
    <property type="evidence" value="ECO:0007669"/>
    <property type="project" value="TreeGrafter"/>
</dbReference>
<dbReference type="AlphaFoldDB" id="A0A2T4BUX9"/>
<dbReference type="InterPro" id="IPR007529">
    <property type="entry name" value="Znf_HIT"/>
</dbReference>
<dbReference type="GO" id="GO:0000463">
    <property type="term" value="P:maturation of LSU-rRNA from tricistronic rRNA transcript (SSU-rRNA, 5.8S rRNA, LSU-rRNA)"/>
    <property type="evidence" value="ECO:0007669"/>
    <property type="project" value="TreeGrafter"/>
</dbReference>
<sequence length="218" mass="23449">APQGTSAQKANVNLCGVCGSNPGKYKCSRCRLPYCSVPCSKAHQQNHPPDAPKEEPKPTSQSSSEPPAASANAPPQAAIDPTNPFSVLATSDKLQLLFKKYPNLPNQLLEIHAATQPPSDGPDAAARAIPASLREGLSVNTGRNAWNHDIGIKNGKAALRRARKADGEDGEAIREYTELIVHIMNETEDKNSAAAYVQRQLAEQDAALIERLLAEERR</sequence>
<keyword evidence="8" id="KW-1185">Reference proteome</keyword>
<evidence type="ECO:0000256" key="3">
    <source>
        <dbReference type="ARBA" id="ARBA00022833"/>
    </source>
</evidence>
<evidence type="ECO:0000256" key="4">
    <source>
        <dbReference type="PROSITE-ProRule" id="PRU00453"/>
    </source>
</evidence>
<evidence type="ECO:0000313" key="7">
    <source>
        <dbReference type="EMBL" id="PTB73095.1"/>
    </source>
</evidence>
<keyword evidence="3" id="KW-0862">Zinc</keyword>
<dbReference type="GO" id="GO:0008270">
    <property type="term" value="F:zinc ion binding"/>
    <property type="evidence" value="ECO:0007669"/>
    <property type="project" value="UniProtKB-UniRule"/>
</dbReference>
<feature type="compositionally biased region" description="Low complexity" evidence="5">
    <location>
        <begin position="58"/>
        <end position="78"/>
    </location>
</feature>
<dbReference type="Proteomes" id="UP000240760">
    <property type="component" value="Unassembled WGS sequence"/>
</dbReference>
<dbReference type="Pfam" id="PF04438">
    <property type="entry name" value="zf-HIT"/>
    <property type="match status" value="1"/>
</dbReference>
<dbReference type="InterPro" id="IPR051639">
    <property type="entry name" value="BCD1"/>
</dbReference>
<dbReference type="GO" id="GO:0048254">
    <property type="term" value="P:snoRNA localization"/>
    <property type="evidence" value="ECO:0007669"/>
    <property type="project" value="TreeGrafter"/>
</dbReference>
<feature type="domain" description="HIT-type" evidence="6">
    <location>
        <begin position="15"/>
        <end position="51"/>
    </location>
</feature>
<keyword evidence="1" id="KW-0479">Metal-binding</keyword>
<dbReference type="EMBL" id="KZ679139">
    <property type="protein sequence ID" value="PTB73095.1"/>
    <property type="molecule type" value="Genomic_DNA"/>
</dbReference>
<feature type="non-terminal residue" evidence="7">
    <location>
        <position position="218"/>
    </location>
</feature>
<gene>
    <name evidence="7" type="ORF">M440DRAFT_1297330</name>
</gene>
<accession>A0A2T4BUX9</accession>